<evidence type="ECO:0000256" key="5">
    <source>
        <dbReference type="ARBA" id="ARBA00022729"/>
    </source>
</evidence>
<sequence length="435" mass="48061">MKRRFGLLLLGWLTSLWAVAAEVTQVRVWADAERTRLVLDLDAPVEHELFTLSGPERVVVDLEGTRLSADKLERATSGPIRNLRHGVRNGRDLRLVLDLSGPVKARSFLLKPDQESGHRLVVDLETSGQARRAPERPVKSVDQIRSPRDLVIAIDPGHGGKDPGARGTHGTHEKQVVLEIARRLARHVNQEPGMRAVLTRDGDRFLSLRQRMDIARKHDADLFVSVHADAFRDRRVQGSSVYVLSRRGASSEMARILAQSENAADLAGGVSLNDKDELLRSVILDLSQSASIEASLEVADNVLQGLQQVGKVHKDHVQQAGFVVLKSPDIPSILVETAFISNPGEERKLKQAGHQEKLARAMLAGIRNYFYSNPPPGTYVALHNPREYVIRRGDTLSEIASRYNVSLRALRATNGLNGDRLYVGQTLRIPEAGEG</sequence>
<dbReference type="GO" id="GO:0009253">
    <property type="term" value="P:peptidoglycan catabolic process"/>
    <property type="evidence" value="ECO:0007669"/>
    <property type="project" value="InterPro"/>
</dbReference>
<dbReference type="CDD" id="cd02696">
    <property type="entry name" value="MurNAc-LAA"/>
    <property type="match status" value="1"/>
</dbReference>
<proteinExistence type="inferred from homology"/>
<evidence type="ECO:0000256" key="9">
    <source>
        <dbReference type="ARBA" id="ARBA00074581"/>
    </source>
</evidence>
<comment type="subcellular location">
    <subcellularLocation>
        <location evidence="2">Periplasm</location>
    </subcellularLocation>
</comment>
<keyword evidence="8" id="KW-0961">Cell wall biogenesis/degradation</keyword>
<dbReference type="Gene3D" id="2.60.40.3500">
    <property type="match status" value="1"/>
</dbReference>
<keyword evidence="6" id="KW-0574">Periplasm</keyword>
<keyword evidence="7" id="KW-0378">Hydrolase</keyword>
<dbReference type="Pfam" id="PF11741">
    <property type="entry name" value="AMIN"/>
    <property type="match status" value="1"/>
</dbReference>
<dbReference type="GO" id="GO:0071555">
    <property type="term" value="P:cell wall organization"/>
    <property type="evidence" value="ECO:0007669"/>
    <property type="project" value="UniProtKB-KW"/>
</dbReference>
<dbReference type="AlphaFoldDB" id="A0A426QLW0"/>
<evidence type="ECO:0000313" key="13">
    <source>
        <dbReference type="Proteomes" id="UP000287798"/>
    </source>
</evidence>
<protein>
    <recommendedName>
        <fullName evidence="9">N-acetylmuramoyl-L-alanine amidase AmiC</fullName>
        <ecNumber evidence="4">3.5.1.28</ecNumber>
    </recommendedName>
</protein>
<dbReference type="Pfam" id="PF01476">
    <property type="entry name" value="LysM"/>
    <property type="match status" value="1"/>
</dbReference>
<evidence type="ECO:0000256" key="10">
    <source>
        <dbReference type="SAM" id="SignalP"/>
    </source>
</evidence>
<evidence type="ECO:0000256" key="4">
    <source>
        <dbReference type="ARBA" id="ARBA00011901"/>
    </source>
</evidence>
<evidence type="ECO:0000256" key="7">
    <source>
        <dbReference type="ARBA" id="ARBA00022801"/>
    </source>
</evidence>
<evidence type="ECO:0000256" key="3">
    <source>
        <dbReference type="ARBA" id="ARBA00010860"/>
    </source>
</evidence>
<evidence type="ECO:0000256" key="2">
    <source>
        <dbReference type="ARBA" id="ARBA00004418"/>
    </source>
</evidence>
<comment type="caution">
    <text evidence="12">The sequence shown here is derived from an EMBL/GenBank/DDBJ whole genome shotgun (WGS) entry which is preliminary data.</text>
</comment>
<dbReference type="EC" id="3.5.1.28" evidence="4"/>
<feature type="signal peptide" evidence="10">
    <location>
        <begin position="1"/>
        <end position="20"/>
    </location>
</feature>
<dbReference type="GO" id="GO:0030288">
    <property type="term" value="C:outer membrane-bounded periplasmic space"/>
    <property type="evidence" value="ECO:0007669"/>
    <property type="project" value="TreeGrafter"/>
</dbReference>
<dbReference type="OrthoDB" id="9806267at2"/>
<keyword evidence="13" id="KW-1185">Reference proteome</keyword>
<evidence type="ECO:0000256" key="8">
    <source>
        <dbReference type="ARBA" id="ARBA00023316"/>
    </source>
</evidence>
<dbReference type="GO" id="GO:0008745">
    <property type="term" value="F:N-acetylmuramoyl-L-alanine amidase activity"/>
    <property type="evidence" value="ECO:0007669"/>
    <property type="project" value="UniProtKB-EC"/>
</dbReference>
<evidence type="ECO:0000259" key="11">
    <source>
        <dbReference type="PROSITE" id="PS51782"/>
    </source>
</evidence>
<dbReference type="InterPro" id="IPR021731">
    <property type="entry name" value="AMIN_dom"/>
</dbReference>
<reference evidence="12 13" key="1">
    <citation type="journal article" date="2010" name="Int. J. Syst. Evol. Microbiol.">
        <title>Thiohalobacter thiocyanaticus gen. nov., sp. nov., a moderately halophilic, sulfur-oxidizing gammaproteobacterium from hypersaline lakes, that utilizes thiocyanate.</title>
        <authorList>
            <person name="Sorokin D.Y."/>
            <person name="Kovaleva O.L."/>
            <person name="Tourova T.P."/>
            <person name="Muyzer G."/>
        </authorList>
    </citation>
    <scope>NUCLEOTIDE SEQUENCE [LARGE SCALE GENOMIC DNA]</scope>
    <source>
        <strain evidence="12 13">Hrh1</strain>
    </source>
</reference>
<dbReference type="PANTHER" id="PTHR30404">
    <property type="entry name" value="N-ACETYLMURAMOYL-L-ALANINE AMIDASE"/>
    <property type="match status" value="1"/>
</dbReference>
<comment type="catalytic activity">
    <reaction evidence="1">
        <text>Hydrolyzes the link between N-acetylmuramoyl residues and L-amino acid residues in certain cell-wall glycopeptides.</text>
        <dbReference type="EC" id="3.5.1.28"/>
    </reaction>
</comment>
<dbReference type="InterPro" id="IPR018392">
    <property type="entry name" value="LysM"/>
</dbReference>
<dbReference type="SMART" id="SM00646">
    <property type="entry name" value="Ami_3"/>
    <property type="match status" value="1"/>
</dbReference>
<dbReference type="PANTHER" id="PTHR30404:SF0">
    <property type="entry name" value="N-ACETYLMURAMOYL-L-ALANINE AMIDASE AMIC"/>
    <property type="match status" value="1"/>
</dbReference>
<keyword evidence="5 10" id="KW-0732">Signal</keyword>
<evidence type="ECO:0000256" key="6">
    <source>
        <dbReference type="ARBA" id="ARBA00022764"/>
    </source>
</evidence>
<accession>A0A426QLW0</accession>
<dbReference type="Proteomes" id="UP000287798">
    <property type="component" value="Unassembled WGS sequence"/>
</dbReference>
<dbReference type="EMBL" id="QZMU01000001">
    <property type="protein sequence ID" value="RRQ22656.1"/>
    <property type="molecule type" value="Genomic_DNA"/>
</dbReference>
<feature type="domain" description="LysM" evidence="11">
    <location>
        <begin position="386"/>
        <end position="429"/>
    </location>
</feature>
<dbReference type="Gene3D" id="3.10.350.10">
    <property type="entry name" value="LysM domain"/>
    <property type="match status" value="1"/>
</dbReference>
<evidence type="ECO:0000313" key="12">
    <source>
        <dbReference type="EMBL" id="RRQ22656.1"/>
    </source>
</evidence>
<dbReference type="InterPro" id="IPR050695">
    <property type="entry name" value="N-acetylmuramoyl_amidase_3"/>
</dbReference>
<dbReference type="FunFam" id="3.40.630.40:FF:000001">
    <property type="entry name" value="N-acetylmuramoyl-L-alanine amidase"/>
    <property type="match status" value="1"/>
</dbReference>
<dbReference type="RefSeq" id="WP_125181997.1">
    <property type="nucleotide sequence ID" value="NZ_QZMU01000001.1"/>
</dbReference>
<comment type="similarity">
    <text evidence="3">Belongs to the N-acetylmuramoyl-L-alanine amidase 3 family.</text>
</comment>
<dbReference type="InterPro" id="IPR002508">
    <property type="entry name" value="MurNAc-LAA_cat"/>
</dbReference>
<feature type="chain" id="PRO_5019095923" description="N-acetylmuramoyl-L-alanine amidase AmiC" evidence="10">
    <location>
        <begin position="21"/>
        <end position="435"/>
    </location>
</feature>
<evidence type="ECO:0000256" key="1">
    <source>
        <dbReference type="ARBA" id="ARBA00001561"/>
    </source>
</evidence>
<dbReference type="SUPFAM" id="SSF54106">
    <property type="entry name" value="LysM domain"/>
    <property type="match status" value="1"/>
</dbReference>
<name>A0A426QLW0_9GAMM</name>
<dbReference type="InterPro" id="IPR036779">
    <property type="entry name" value="LysM_dom_sf"/>
</dbReference>
<gene>
    <name evidence="12" type="ORF">D6C00_12435</name>
</gene>
<dbReference type="Pfam" id="PF01520">
    <property type="entry name" value="Amidase_3"/>
    <property type="match status" value="1"/>
</dbReference>
<dbReference type="SMART" id="SM00257">
    <property type="entry name" value="LysM"/>
    <property type="match status" value="1"/>
</dbReference>
<organism evidence="12 13">
    <name type="scientific">Thiohalobacter thiocyanaticus</name>
    <dbReference type="NCBI Taxonomy" id="585455"/>
    <lineage>
        <taxon>Bacteria</taxon>
        <taxon>Pseudomonadati</taxon>
        <taxon>Pseudomonadota</taxon>
        <taxon>Gammaproteobacteria</taxon>
        <taxon>Thiohalobacterales</taxon>
        <taxon>Thiohalobacteraceae</taxon>
        <taxon>Thiohalobacter</taxon>
    </lineage>
</organism>
<dbReference type="Gene3D" id="3.40.630.40">
    <property type="entry name" value="Zn-dependent exopeptidases"/>
    <property type="match status" value="1"/>
</dbReference>
<dbReference type="CDD" id="cd00118">
    <property type="entry name" value="LysM"/>
    <property type="match status" value="1"/>
</dbReference>
<dbReference type="SUPFAM" id="SSF53187">
    <property type="entry name" value="Zn-dependent exopeptidases"/>
    <property type="match status" value="1"/>
</dbReference>
<dbReference type="PROSITE" id="PS51782">
    <property type="entry name" value="LYSM"/>
    <property type="match status" value="1"/>
</dbReference>